<keyword evidence="1" id="KW-0812">Transmembrane</keyword>
<sequence>GDGWCAMDYRPVCAAGKTYGNACAAKADCHNEWDDGECGAAAGAARMRTEPAASQRVTTLLPAAAAAAAAAALAVAAAGMRLRG</sequence>
<name>R1EX07_EMIHU</name>
<dbReference type="Gene3D" id="3.30.60.30">
    <property type="match status" value="1"/>
</dbReference>
<evidence type="ECO:0000256" key="1">
    <source>
        <dbReference type="SAM" id="Phobius"/>
    </source>
</evidence>
<accession>R1EX07</accession>
<dbReference type="RefSeq" id="XP_005783564.1">
    <property type="nucleotide sequence ID" value="XM_005783507.1"/>
</dbReference>
<dbReference type="SUPFAM" id="SSF100895">
    <property type="entry name" value="Kazal-type serine protease inhibitors"/>
    <property type="match status" value="1"/>
</dbReference>
<reference evidence="2" key="1">
    <citation type="submission" date="2012-07" db="EMBL/GenBank/DDBJ databases">
        <title>Genome variability drives Emilianias global distribution.</title>
        <authorList>
            <consortium name="DOE Joint Genome Institute"/>
            <person name="Read B."/>
            <person name="Kegel J."/>
            <person name="Klute M."/>
            <person name="Kuo A."/>
            <person name="Lefebvre S.C."/>
            <person name="Maumus F."/>
            <person name="Mayer C."/>
            <person name="Miller J."/>
            <person name="Allen A."/>
            <person name="Bidle K."/>
            <person name="Borodovsky M."/>
            <person name="Bowler C."/>
            <person name="Brownlee C."/>
            <person name="Claverie J.-M."/>
            <person name="Cock M."/>
            <person name="De Vargas C."/>
            <person name="Elias M."/>
            <person name="Frickenhaus S."/>
            <person name="Gladyshev V.N."/>
            <person name="Gonzalez K."/>
            <person name="Guda C."/>
            <person name="Hadaegh A."/>
            <person name="Herman E."/>
            <person name="Iglesias-Rodriguez D."/>
            <person name="Jones B."/>
            <person name="Lawson T."/>
            <person name="Leese F."/>
            <person name="Lin Y.-C."/>
            <person name="Lindquist E."/>
            <person name="Lobanov A."/>
            <person name="Lucas S."/>
            <person name="Malik S.-H.B."/>
            <person name="Marsh M.E."/>
            <person name="Mock T."/>
            <person name="Monier A."/>
            <person name="Moreau H."/>
            <person name="Mueller-Roeber B."/>
            <person name="Napier J."/>
            <person name="Ogata H."/>
            <person name="Parker M."/>
            <person name="Probert I."/>
            <person name="Quesneville H."/>
            <person name="Raines C."/>
            <person name="Rensing S."/>
            <person name="Riano-Pachon D.M."/>
            <person name="Richier S."/>
            <person name="Rokitta S."/>
            <person name="Salamov A."/>
            <person name="Sarno A.F."/>
            <person name="Schmutz J."/>
            <person name="Schroeder D."/>
            <person name="Shiraiwa Y."/>
            <person name="Soanes D.M."/>
            <person name="Valentin K."/>
            <person name="Van Der Giezen M."/>
            <person name="Van Der Peer Y."/>
            <person name="Vardi A."/>
            <person name="Verret F."/>
            <person name="Von Dassow P."/>
            <person name="Wheeler G."/>
            <person name="Williams B."/>
            <person name="Wilson W."/>
            <person name="Wolfe G."/>
            <person name="Wurch L.L."/>
            <person name="Young J."/>
            <person name="Dacks J.B."/>
            <person name="Delwiche C.F."/>
            <person name="Dyhrman S."/>
            <person name="Glockner G."/>
            <person name="John U."/>
            <person name="Richards T."/>
            <person name="Worden A.Z."/>
            <person name="Zhang X."/>
            <person name="Grigoriev I.V."/>
        </authorList>
    </citation>
    <scope>NUCLEOTIDE SEQUENCE</scope>
    <source>
        <strain evidence="2">CCMP1516</strain>
    </source>
</reference>
<dbReference type="HOGENOM" id="CLU_2549983_0_0_1"/>
<organism evidence="2">
    <name type="scientific">Emiliania huxleyi</name>
    <name type="common">Coccolithophore</name>
    <name type="synonym">Pontosphaera huxleyi</name>
    <dbReference type="NCBI Taxonomy" id="2903"/>
    <lineage>
        <taxon>Eukaryota</taxon>
        <taxon>Haptista</taxon>
        <taxon>Haptophyta</taxon>
        <taxon>Prymnesiophyceae</taxon>
        <taxon>Isochrysidales</taxon>
        <taxon>Noelaerhabdaceae</taxon>
        <taxon>Emiliania</taxon>
    </lineage>
</organism>
<feature type="non-terminal residue" evidence="2">
    <location>
        <position position="1"/>
    </location>
</feature>
<feature type="non-terminal residue" evidence="2">
    <location>
        <position position="84"/>
    </location>
</feature>
<dbReference type="EMBL" id="KB864654">
    <property type="protein sequence ID" value="EOD31135.1"/>
    <property type="molecule type" value="Genomic_DNA"/>
</dbReference>
<evidence type="ECO:0008006" key="3">
    <source>
        <dbReference type="Google" id="ProtNLM"/>
    </source>
</evidence>
<dbReference type="GeneID" id="17276408"/>
<keyword evidence="1" id="KW-0472">Membrane</keyword>
<feature type="transmembrane region" description="Helical" evidence="1">
    <location>
        <begin position="60"/>
        <end position="80"/>
    </location>
</feature>
<dbReference type="KEGG" id="ehx:EMIHUDRAFT_352880"/>
<keyword evidence="1" id="KW-1133">Transmembrane helix</keyword>
<proteinExistence type="predicted"/>
<dbReference type="InterPro" id="IPR036058">
    <property type="entry name" value="Kazal_dom_sf"/>
</dbReference>
<dbReference type="AlphaFoldDB" id="R1EX07"/>
<gene>
    <name evidence="2" type="ORF">EMIHUDRAFT_352880</name>
</gene>
<protein>
    <recommendedName>
        <fullName evidence="3">Kazal-like domain-containing protein</fullName>
    </recommendedName>
</protein>
<evidence type="ECO:0000313" key="2">
    <source>
        <dbReference type="EMBL" id="EOD31135.1"/>
    </source>
</evidence>